<evidence type="ECO:0000256" key="2">
    <source>
        <dbReference type="ARBA" id="ARBA00012150"/>
    </source>
</evidence>
<keyword evidence="5" id="KW-0378">Hydrolase</keyword>
<proteinExistence type="inferred from homology"/>
<dbReference type="AlphaFoldDB" id="A0A345SZD7"/>
<dbReference type="Gene3D" id="3.30.70.100">
    <property type="match status" value="1"/>
</dbReference>
<dbReference type="OrthoDB" id="3182027at2"/>
<accession>A0A345SZD7</accession>
<dbReference type="EC" id="3.6.1.7" evidence="2 5"/>
<dbReference type="InterPro" id="IPR020456">
    <property type="entry name" value="Acylphosphatase"/>
</dbReference>
<gene>
    <name evidence="8" type="ORF">C7M71_018400</name>
</gene>
<evidence type="ECO:0000313" key="9">
    <source>
        <dbReference type="Proteomes" id="UP000249340"/>
    </source>
</evidence>
<dbReference type="PRINTS" id="PR00112">
    <property type="entry name" value="ACYLPHPHTASE"/>
</dbReference>
<dbReference type="PANTHER" id="PTHR47268">
    <property type="entry name" value="ACYLPHOSPHATASE"/>
    <property type="match status" value="1"/>
</dbReference>
<dbReference type="InterPro" id="IPR036046">
    <property type="entry name" value="Acylphosphatase-like_dom_sf"/>
</dbReference>
<dbReference type="PROSITE" id="PS51160">
    <property type="entry name" value="ACYLPHOSPHATASE_3"/>
    <property type="match status" value="1"/>
</dbReference>
<feature type="domain" description="Acylphosphatase-like" evidence="7">
    <location>
        <begin position="3"/>
        <end position="89"/>
    </location>
</feature>
<protein>
    <recommendedName>
        <fullName evidence="3 5">acylphosphatase</fullName>
        <ecNumber evidence="2 5">3.6.1.7</ecNumber>
    </recommendedName>
</protein>
<comment type="similarity">
    <text evidence="1 6">Belongs to the acylphosphatase family.</text>
</comment>
<evidence type="ECO:0000313" key="8">
    <source>
        <dbReference type="EMBL" id="AXI79092.1"/>
    </source>
</evidence>
<dbReference type="GO" id="GO:0003998">
    <property type="term" value="F:acylphosphatase activity"/>
    <property type="evidence" value="ECO:0007669"/>
    <property type="project" value="UniProtKB-EC"/>
</dbReference>
<dbReference type="Pfam" id="PF00708">
    <property type="entry name" value="Acylphosphatase"/>
    <property type="match status" value="1"/>
</dbReference>
<evidence type="ECO:0000256" key="1">
    <source>
        <dbReference type="ARBA" id="ARBA00005614"/>
    </source>
</evidence>
<feature type="active site" evidence="5">
    <location>
        <position position="18"/>
    </location>
</feature>
<reference evidence="9" key="1">
    <citation type="submission" date="2018-07" db="EMBL/GenBank/DDBJ databases">
        <title>Streptacidiphilus bronchialis DSM 106435 chromosome.</title>
        <authorList>
            <person name="Batra D."/>
            <person name="Gulvik C.A."/>
        </authorList>
    </citation>
    <scope>NUCLEOTIDE SEQUENCE [LARGE SCALE GENOMIC DNA]</scope>
    <source>
        <strain evidence="9">DSM 106435</strain>
    </source>
</reference>
<dbReference type="PROSITE" id="PS00151">
    <property type="entry name" value="ACYLPHOSPHATASE_2"/>
    <property type="match status" value="1"/>
</dbReference>
<dbReference type="EMBL" id="CP031264">
    <property type="protein sequence ID" value="AXI79092.1"/>
    <property type="molecule type" value="Genomic_DNA"/>
</dbReference>
<evidence type="ECO:0000256" key="6">
    <source>
        <dbReference type="RuleBase" id="RU004168"/>
    </source>
</evidence>
<evidence type="ECO:0000256" key="5">
    <source>
        <dbReference type="PROSITE-ProRule" id="PRU00520"/>
    </source>
</evidence>
<dbReference type="RefSeq" id="WP_111490466.1">
    <property type="nucleotide sequence ID" value="NZ_CP031264.1"/>
</dbReference>
<dbReference type="KEGG" id="stri:C7M71_018400"/>
<evidence type="ECO:0000256" key="3">
    <source>
        <dbReference type="ARBA" id="ARBA00015991"/>
    </source>
</evidence>
<organism evidence="8 9">
    <name type="scientific">Peterkaempfera bronchialis</name>
    <dbReference type="NCBI Taxonomy" id="2126346"/>
    <lineage>
        <taxon>Bacteria</taxon>
        <taxon>Bacillati</taxon>
        <taxon>Actinomycetota</taxon>
        <taxon>Actinomycetes</taxon>
        <taxon>Kitasatosporales</taxon>
        <taxon>Streptomycetaceae</taxon>
        <taxon>Peterkaempfera</taxon>
    </lineage>
</organism>
<dbReference type="SUPFAM" id="SSF54975">
    <property type="entry name" value="Acylphosphatase/BLUF domain-like"/>
    <property type="match status" value="1"/>
</dbReference>
<dbReference type="PANTHER" id="PTHR47268:SF4">
    <property type="entry name" value="ACYLPHOSPHATASE"/>
    <property type="match status" value="1"/>
</dbReference>
<dbReference type="InterPro" id="IPR001792">
    <property type="entry name" value="Acylphosphatase-like_dom"/>
</dbReference>
<keyword evidence="9" id="KW-1185">Reference proteome</keyword>
<comment type="catalytic activity">
    <reaction evidence="4 5">
        <text>an acyl phosphate + H2O = a carboxylate + phosphate + H(+)</text>
        <dbReference type="Rhea" id="RHEA:14965"/>
        <dbReference type="ChEBI" id="CHEBI:15377"/>
        <dbReference type="ChEBI" id="CHEBI:15378"/>
        <dbReference type="ChEBI" id="CHEBI:29067"/>
        <dbReference type="ChEBI" id="CHEBI:43474"/>
        <dbReference type="ChEBI" id="CHEBI:59918"/>
        <dbReference type="EC" id="3.6.1.7"/>
    </reaction>
</comment>
<sequence>MIRRHVRVSGSVQGVCYRDGCRRTATEQGVAGWVRNLPDGSVEAVFEGRPDAVERLVGWAHHGPPAARVERVEVSPEEPEGLIGFAVLPMP</sequence>
<evidence type="ECO:0000259" key="7">
    <source>
        <dbReference type="PROSITE" id="PS51160"/>
    </source>
</evidence>
<dbReference type="Proteomes" id="UP000249340">
    <property type="component" value="Chromosome"/>
</dbReference>
<name>A0A345SZD7_9ACTN</name>
<evidence type="ECO:0000256" key="4">
    <source>
        <dbReference type="ARBA" id="ARBA00047645"/>
    </source>
</evidence>
<dbReference type="InterPro" id="IPR017968">
    <property type="entry name" value="Acylphosphatase_CS"/>
</dbReference>
<feature type="active site" evidence="5">
    <location>
        <position position="36"/>
    </location>
</feature>